<keyword evidence="4" id="KW-1185">Reference proteome</keyword>
<dbReference type="Proteomes" id="UP000261520">
    <property type="component" value="Unplaced"/>
</dbReference>
<keyword evidence="1" id="KW-0202">Cytokine</keyword>
<organism evidence="3 4">
    <name type="scientific">Periophthalmus magnuspinnatus</name>
    <dbReference type="NCBI Taxonomy" id="409849"/>
    <lineage>
        <taxon>Eukaryota</taxon>
        <taxon>Metazoa</taxon>
        <taxon>Chordata</taxon>
        <taxon>Craniata</taxon>
        <taxon>Vertebrata</taxon>
        <taxon>Euteleostomi</taxon>
        <taxon>Actinopterygii</taxon>
        <taxon>Neopterygii</taxon>
        <taxon>Teleostei</taxon>
        <taxon>Neoteleostei</taxon>
        <taxon>Acanthomorphata</taxon>
        <taxon>Gobiaria</taxon>
        <taxon>Gobiiformes</taxon>
        <taxon>Gobioidei</taxon>
        <taxon>Gobiidae</taxon>
        <taxon>Oxudercinae</taxon>
        <taxon>Periophthalmus</taxon>
    </lineage>
</organism>
<dbReference type="SUPFAM" id="SSF54117">
    <property type="entry name" value="Interleukin 8-like chemokines"/>
    <property type="match status" value="1"/>
</dbReference>
<dbReference type="GO" id="GO:0008009">
    <property type="term" value="F:chemokine activity"/>
    <property type="evidence" value="ECO:0007669"/>
    <property type="project" value="InterPro"/>
</dbReference>
<dbReference type="AlphaFoldDB" id="A0A3B4BC66"/>
<evidence type="ECO:0000313" key="4">
    <source>
        <dbReference type="Proteomes" id="UP000261520"/>
    </source>
</evidence>
<accession>A0A3B4BC66</accession>
<dbReference type="InterPro" id="IPR001811">
    <property type="entry name" value="Chemokine_IL8-like_dom"/>
</dbReference>
<reference evidence="3" key="1">
    <citation type="submission" date="2025-08" db="UniProtKB">
        <authorList>
            <consortium name="Ensembl"/>
        </authorList>
    </citation>
    <scope>IDENTIFICATION</scope>
</reference>
<evidence type="ECO:0000259" key="2">
    <source>
        <dbReference type="Pfam" id="PF00048"/>
    </source>
</evidence>
<dbReference type="InterPro" id="IPR036048">
    <property type="entry name" value="Interleukin_8-like_sf"/>
</dbReference>
<dbReference type="GO" id="GO:0005615">
    <property type="term" value="C:extracellular space"/>
    <property type="evidence" value="ECO:0007669"/>
    <property type="project" value="UniProtKB-KW"/>
</dbReference>
<feature type="domain" description="Chemokine interleukin-8-like" evidence="2">
    <location>
        <begin position="22"/>
        <end position="80"/>
    </location>
</feature>
<dbReference type="Gene3D" id="2.40.50.40">
    <property type="match status" value="1"/>
</dbReference>
<protein>
    <recommendedName>
        <fullName evidence="2">Chemokine interleukin-8-like domain-containing protein</fullName>
    </recommendedName>
</protein>
<dbReference type="STRING" id="409849.ENSPMGP00000026069"/>
<evidence type="ECO:0000313" key="3">
    <source>
        <dbReference type="Ensembl" id="ENSPMGP00000026069.1"/>
    </source>
</evidence>
<sequence length="103" mass="11793">VSLVQSSVHYLCCKILQIIQMRCTCAKSVKYATNITDFKVIERRSGCDKPELVVTVAVGNNSTELCLSPDGKLAKAFFRCWENRNKNETRKHECIDRKKKPEK</sequence>
<evidence type="ECO:0000256" key="1">
    <source>
        <dbReference type="ARBA" id="ARBA00022514"/>
    </source>
</evidence>
<reference evidence="3" key="2">
    <citation type="submission" date="2025-09" db="UniProtKB">
        <authorList>
            <consortium name="Ensembl"/>
        </authorList>
    </citation>
    <scope>IDENTIFICATION</scope>
</reference>
<dbReference type="Ensembl" id="ENSPMGT00000027762.1">
    <property type="protein sequence ID" value="ENSPMGP00000026069.1"/>
    <property type="gene ID" value="ENSPMGG00000021024.1"/>
</dbReference>
<dbReference type="GO" id="GO:0006955">
    <property type="term" value="P:immune response"/>
    <property type="evidence" value="ECO:0007669"/>
    <property type="project" value="InterPro"/>
</dbReference>
<proteinExistence type="predicted"/>
<name>A0A3B4BC66_9GOBI</name>
<dbReference type="Pfam" id="PF00048">
    <property type="entry name" value="IL8"/>
    <property type="match status" value="1"/>
</dbReference>